<sequence>MIAKFVGEELAGCKWVGVPFAGGMTELLYLDARTIVVSDLHRHIMNLACVVASEESRRHIVKALNDLPFHPDTLKYAQAHCLEMERGGWSFDTLDAELSERWAVNFFVCAWMGRNGTAGTKSEFRTGFSVRWNANGGDSCGRFRSAARSLVGWRNILRRCTFQCLDVFEFLGECQDLEGHGLYCDPPFPDTGGDYRYKFTEAQHIELAKRLGQFRRLRVVCRFYDHPLVHQLYPEGSWLWRELGGRDQANQVKKEVLLMNGPSYAASQRSLF</sequence>
<proteinExistence type="predicted"/>
<evidence type="ECO:0000256" key="2">
    <source>
        <dbReference type="ARBA" id="ARBA00047942"/>
    </source>
</evidence>
<dbReference type="AlphaFoldDB" id="A0A6M3LNR2"/>
<dbReference type="GO" id="GO:0009007">
    <property type="term" value="F:site-specific DNA-methyltransferase (adenine-specific) activity"/>
    <property type="evidence" value="ECO:0007669"/>
    <property type="project" value="InterPro"/>
</dbReference>
<comment type="catalytic activity">
    <reaction evidence="2">
        <text>a 2'-deoxyadenosine in DNA + S-adenosyl-L-methionine = an N(6)-methyl-2'-deoxyadenosine in DNA + S-adenosyl-L-homocysteine + H(+)</text>
        <dbReference type="Rhea" id="RHEA:15197"/>
        <dbReference type="Rhea" id="RHEA-COMP:12418"/>
        <dbReference type="Rhea" id="RHEA-COMP:12419"/>
        <dbReference type="ChEBI" id="CHEBI:15378"/>
        <dbReference type="ChEBI" id="CHEBI:57856"/>
        <dbReference type="ChEBI" id="CHEBI:59789"/>
        <dbReference type="ChEBI" id="CHEBI:90615"/>
        <dbReference type="ChEBI" id="CHEBI:90616"/>
        <dbReference type="EC" id="2.1.1.72"/>
    </reaction>
</comment>
<keyword evidence="3" id="KW-0489">Methyltransferase</keyword>
<evidence type="ECO:0000256" key="1">
    <source>
        <dbReference type="ARBA" id="ARBA00011900"/>
    </source>
</evidence>
<protein>
    <recommendedName>
        <fullName evidence="1">site-specific DNA-methyltransferase (adenine-specific)</fullName>
        <ecNumber evidence="1">2.1.1.72</ecNumber>
    </recommendedName>
</protein>
<name>A0A6M3LNR2_9ZZZZ</name>
<dbReference type="Gene3D" id="3.40.50.150">
    <property type="entry name" value="Vaccinia Virus protein VP39"/>
    <property type="match status" value="1"/>
</dbReference>
<dbReference type="Gene3D" id="1.10.1020.10">
    <property type="entry name" value="Adenine-specific Methyltransferase, Domain 2"/>
    <property type="match status" value="1"/>
</dbReference>
<evidence type="ECO:0000313" key="3">
    <source>
        <dbReference type="EMBL" id="QJA94375.1"/>
    </source>
</evidence>
<dbReference type="InterPro" id="IPR029063">
    <property type="entry name" value="SAM-dependent_MTases_sf"/>
</dbReference>
<organism evidence="3">
    <name type="scientific">viral metagenome</name>
    <dbReference type="NCBI Taxonomy" id="1070528"/>
    <lineage>
        <taxon>unclassified sequences</taxon>
        <taxon>metagenomes</taxon>
        <taxon>organismal metagenomes</taxon>
    </lineage>
</organism>
<dbReference type="EC" id="2.1.1.72" evidence="1"/>
<accession>A0A6M3LNR2</accession>
<keyword evidence="3" id="KW-0808">Transferase</keyword>
<reference evidence="3" key="1">
    <citation type="submission" date="2020-03" db="EMBL/GenBank/DDBJ databases">
        <title>The deep terrestrial virosphere.</title>
        <authorList>
            <person name="Holmfeldt K."/>
            <person name="Nilsson E."/>
            <person name="Simone D."/>
            <person name="Lopez-Fernandez M."/>
            <person name="Wu X."/>
            <person name="de Brujin I."/>
            <person name="Lundin D."/>
            <person name="Andersson A."/>
            <person name="Bertilsson S."/>
            <person name="Dopson M."/>
        </authorList>
    </citation>
    <scope>NUCLEOTIDE SEQUENCE</scope>
    <source>
        <strain evidence="3">MM415B03876</strain>
    </source>
</reference>
<dbReference type="InterPro" id="IPR023095">
    <property type="entry name" value="Ade_MeTrfase_dom_2"/>
</dbReference>
<gene>
    <name evidence="3" type="ORF">MM415B03876_0011</name>
</gene>
<dbReference type="EMBL" id="MT143226">
    <property type="protein sequence ID" value="QJA94375.1"/>
    <property type="molecule type" value="Genomic_DNA"/>
</dbReference>
<dbReference type="GO" id="GO:0032259">
    <property type="term" value="P:methylation"/>
    <property type="evidence" value="ECO:0007669"/>
    <property type="project" value="UniProtKB-KW"/>
</dbReference>
<dbReference type="SUPFAM" id="SSF53335">
    <property type="entry name" value="S-adenosyl-L-methionine-dependent methyltransferases"/>
    <property type="match status" value="1"/>
</dbReference>